<sequence>MKRMDEFYNETYLKLETEIQELEIENDNPVQLTEAIIYRIVECLSEIKDYVLKRGFTNVDEEVRFFKYQKPVIVSKLIYYNAIYKIETRKPYGAKRIRKYLKKELKKLKRFFDNNIDFYKYYRSKNSFLDEKMFVRGKHDIKLWLDTYYFQSDQSFSTSHDYKVAKIMANDLIQVYLEDQLYCTNKRLFTKRTAISGLNWTGSKAALTELIYSLYYQSVLDNGNTDIRLIAEHFENVFNIDLGNFYHTYLELRNRKRNRTKFLDALRDNLIKKMDEQEEKQ</sequence>
<comment type="caution">
    <text evidence="1">The sequence shown here is derived from an EMBL/GenBank/DDBJ whole genome shotgun (WGS) entry which is preliminary data.</text>
</comment>
<organism evidence="1 2">
    <name type="scientific">Sphingobacterium kyonggiense</name>
    <dbReference type="NCBI Taxonomy" id="714075"/>
    <lineage>
        <taxon>Bacteria</taxon>
        <taxon>Pseudomonadati</taxon>
        <taxon>Bacteroidota</taxon>
        <taxon>Sphingobacteriia</taxon>
        <taxon>Sphingobacteriales</taxon>
        <taxon>Sphingobacteriaceae</taxon>
        <taxon>Sphingobacterium</taxon>
    </lineage>
</organism>
<keyword evidence="2" id="KW-1185">Reference proteome</keyword>
<name>A0ABP7YF54_9SPHI</name>
<dbReference type="Pfam" id="PF09357">
    <property type="entry name" value="RteC"/>
    <property type="match status" value="1"/>
</dbReference>
<accession>A0ABP7YF54</accession>
<evidence type="ECO:0000313" key="1">
    <source>
        <dbReference type="EMBL" id="GAA4135090.1"/>
    </source>
</evidence>
<evidence type="ECO:0000313" key="2">
    <source>
        <dbReference type="Proteomes" id="UP001500101"/>
    </source>
</evidence>
<gene>
    <name evidence="1" type="ORF">GCM10022216_08700</name>
</gene>
<proteinExistence type="predicted"/>
<reference evidence="2" key="1">
    <citation type="journal article" date="2019" name="Int. J. Syst. Evol. Microbiol.">
        <title>The Global Catalogue of Microorganisms (GCM) 10K type strain sequencing project: providing services to taxonomists for standard genome sequencing and annotation.</title>
        <authorList>
            <consortium name="The Broad Institute Genomics Platform"/>
            <consortium name="The Broad Institute Genome Sequencing Center for Infectious Disease"/>
            <person name="Wu L."/>
            <person name="Ma J."/>
        </authorList>
    </citation>
    <scope>NUCLEOTIDE SEQUENCE [LARGE SCALE GENOMIC DNA]</scope>
    <source>
        <strain evidence="2">JCM 16704</strain>
    </source>
</reference>
<dbReference type="Proteomes" id="UP001500101">
    <property type="component" value="Unassembled WGS sequence"/>
</dbReference>
<dbReference type="EMBL" id="BAAAZI010000005">
    <property type="protein sequence ID" value="GAA4135090.1"/>
    <property type="molecule type" value="Genomic_DNA"/>
</dbReference>
<dbReference type="InterPro" id="IPR018534">
    <property type="entry name" value="Tet_reg_excision_RteC"/>
</dbReference>
<protein>
    <submittedName>
        <fullName evidence="1">RteC domain-containing protein</fullName>
    </submittedName>
</protein>